<dbReference type="EMBL" id="JANPWB010000009">
    <property type="protein sequence ID" value="KAJ1156130.1"/>
    <property type="molecule type" value="Genomic_DNA"/>
</dbReference>
<name>A0AAV7RXE4_PLEWA</name>
<proteinExistence type="predicted"/>
<reference evidence="2" key="1">
    <citation type="journal article" date="2022" name="bioRxiv">
        <title>Sequencing and chromosome-scale assembly of the giantPleurodeles waltlgenome.</title>
        <authorList>
            <person name="Brown T."/>
            <person name="Elewa A."/>
            <person name="Iarovenko S."/>
            <person name="Subramanian E."/>
            <person name="Araus A.J."/>
            <person name="Petzold A."/>
            <person name="Susuki M."/>
            <person name="Suzuki K.-i.T."/>
            <person name="Hayashi T."/>
            <person name="Toyoda A."/>
            <person name="Oliveira C."/>
            <person name="Osipova E."/>
            <person name="Leigh N.D."/>
            <person name="Simon A."/>
            <person name="Yun M.H."/>
        </authorList>
    </citation>
    <scope>NUCLEOTIDE SEQUENCE</scope>
    <source>
        <strain evidence="2">20211129_DDA</strain>
        <tissue evidence="2">Liver</tissue>
    </source>
</reference>
<evidence type="ECO:0000313" key="3">
    <source>
        <dbReference type="Proteomes" id="UP001066276"/>
    </source>
</evidence>
<gene>
    <name evidence="2" type="ORF">NDU88_008854</name>
</gene>
<organism evidence="2 3">
    <name type="scientific">Pleurodeles waltl</name>
    <name type="common">Iberian ribbed newt</name>
    <dbReference type="NCBI Taxonomy" id="8319"/>
    <lineage>
        <taxon>Eukaryota</taxon>
        <taxon>Metazoa</taxon>
        <taxon>Chordata</taxon>
        <taxon>Craniata</taxon>
        <taxon>Vertebrata</taxon>
        <taxon>Euteleostomi</taxon>
        <taxon>Amphibia</taxon>
        <taxon>Batrachia</taxon>
        <taxon>Caudata</taxon>
        <taxon>Salamandroidea</taxon>
        <taxon>Salamandridae</taxon>
        <taxon>Pleurodelinae</taxon>
        <taxon>Pleurodeles</taxon>
    </lineage>
</organism>
<comment type="caution">
    <text evidence="2">The sequence shown here is derived from an EMBL/GenBank/DDBJ whole genome shotgun (WGS) entry which is preliminary data.</text>
</comment>
<keyword evidence="3" id="KW-1185">Reference proteome</keyword>
<feature type="region of interest" description="Disordered" evidence="1">
    <location>
        <begin position="80"/>
        <end position="99"/>
    </location>
</feature>
<sequence>MDRPLGTPRKDYGSGIPECKVLGVEDGLDEEGLEGEWGLGVRSQWDIGSSPGTPDLVWQGPLDYEDDDPGEQDAARVHWEEGKAGPGAASRMASAGWSR</sequence>
<dbReference type="AlphaFoldDB" id="A0AAV7RXE4"/>
<accession>A0AAV7RXE4</accession>
<evidence type="ECO:0000313" key="2">
    <source>
        <dbReference type="EMBL" id="KAJ1156130.1"/>
    </source>
</evidence>
<protein>
    <submittedName>
        <fullName evidence="2">Uncharacterized protein</fullName>
    </submittedName>
</protein>
<evidence type="ECO:0000256" key="1">
    <source>
        <dbReference type="SAM" id="MobiDB-lite"/>
    </source>
</evidence>
<dbReference type="Proteomes" id="UP001066276">
    <property type="component" value="Chromosome 5"/>
</dbReference>